<dbReference type="GO" id="GO:0016987">
    <property type="term" value="F:sigma factor activity"/>
    <property type="evidence" value="ECO:0007669"/>
    <property type="project" value="UniProtKB-KW"/>
</dbReference>
<dbReference type="RefSeq" id="WP_081202197.1">
    <property type="nucleotide sequence ID" value="NZ_FOCZ01000021.1"/>
</dbReference>
<dbReference type="AlphaFoldDB" id="A0A1V9EIU7"/>
<keyword evidence="3" id="KW-0731">Sigma factor</keyword>
<dbReference type="InterPro" id="IPR014284">
    <property type="entry name" value="RNA_pol_sigma-70_dom"/>
</dbReference>
<dbReference type="InterPro" id="IPR013325">
    <property type="entry name" value="RNA_pol_sigma_r2"/>
</dbReference>
<dbReference type="InterPro" id="IPR013324">
    <property type="entry name" value="RNA_pol_sigma_r3/r4-like"/>
</dbReference>
<dbReference type="PANTHER" id="PTHR43133:SF46">
    <property type="entry name" value="RNA POLYMERASE SIGMA-70 FACTOR ECF SUBFAMILY"/>
    <property type="match status" value="1"/>
</dbReference>
<gene>
    <name evidence="7" type="ORF">A4H97_32045</name>
</gene>
<dbReference type="SUPFAM" id="SSF88659">
    <property type="entry name" value="Sigma3 and sigma4 domains of RNA polymerase sigma factors"/>
    <property type="match status" value="1"/>
</dbReference>
<keyword evidence="2" id="KW-0805">Transcription regulation</keyword>
<comment type="caution">
    <text evidence="7">The sequence shown here is derived from an EMBL/GenBank/DDBJ whole genome shotgun (WGS) entry which is preliminary data.</text>
</comment>
<dbReference type="Proteomes" id="UP000192610">
    <property type="component" value="Unassembled WGS sequence"/>
</dbReference>
<evidence type="ECO:0000256" key="2">
    <source>
        <dbReference type="ARBA" id="ARBA00023015"/>
    </source>
</evidence>
<dbReference type="Gene3D" id="1.10.1740.10">
    <property type="match status" value="1"/>
</dbReference>
<evidence type="ECO:0000256" key="3">
    <source>
        <dbReference type="ARBA" id="ARBA00023082"/>
    </source>
</evidence>
<feature type="domain" description="RNA polymerase sigma factor 70 region 4 type 2" evidence="6">
    <location>
        <begin position="125"/>
        <end position="174"/>
    </location>
</feature>
<dbReference type="InterPro" id="IPR013249">
    <property type="entry name" value="RNA_pol_sigma70_r4_t2"/>
</dbReference>
<protein>
    <submittedName>
        <fullName evidence="7">Uncharacterized protein</fullName>
    </submittedName>
</protein>
<dbReference type="OrthoDB" id="4864396at2"/>
<dbReference type="InterPro" id="IPR039425">
    <property type="entry name" value="RNA_pol_sigma-70-like"/>
</dbReference>
<evidence type="ECO:0000259" key="5">
    <source>
        <dbReference type="Pfam" id="PF04542"/>
    </source>
</evidence>
<dbReference type="GO" id="GO:0003677">
    <property type="term" value="F:DNA binding"/>
    <property type="evidence" value="ECO:0007669"/>
    <property type="project" value="InterPro"/>
</dbReference>
<dbReference type="NCBIfam" id="TIGR02937">
    <property type="entry name" value="sigma70-ECF"/>
    <property type="match status" value="1"/>
</dbReference>
<dbReference type="InterPro" id="IPR007627">
    <property type="entry name" value="RNA_pol_sigma70_r2"/>
</dbReference>
<dbReference type="PANTHER" id="PTHR43133">
    <property type="entry name" value="RNA POLYMERASE ECF-TYPE SIGMA FACTO"/>
    <property type="match status" value="1"/>
</dbReference>
<reference evidence="8" key="1">
    <citation type="submission" date="2016-04" db="EMBL/GenBank/DDBJ databases">
        <authorList>
            <person name="Chen L."/>
            <person name="Zhuang W."/>
            <person name="Wang G."/>
        </authorList>
    </citation>
    <scope>NUCLEOTIDE SEQUENCE [LARGE SCALE GENOMIC DNA]</scope>
    <source>
        <strain evidence="8">17621</strain>
    </source>
</reference>
<keyword evidence="4" id="KW-0804">Transcription</keyword>
<dbReference type="Pfam" id="PF04542">
    <property type="entry name" value="Sigma70_r2"/>
    <property type="match status" value="1"/>
</dbReference>
<evidence type="ECO:0000259" key="6">
    <source>
        <dbReference type="Pfam" id="PF08281"/>
    </source>
</evidence>
<dbReference type="Gene3D" id="1.10.10.10">
    <property type="entry name" value="Winged helix-like DNA-binding domain superfamily/Winged helix DNA-binding domain"/>
    <property type="match status" value="1"/>
</dbReference>
<keyword evidence="8" id="KW-1185">Reference proteome</keyword>
<organism evidence="7 8">
    <name type="scientific">Niastella yeongjuensis</name>
    <dbReference type="NCBI Taxonomy" id="354355"/>
    <lineage>
        <taxon>Bacteria</taxon>
        <taxon>Pseudomonadati</taxon>
        <taxon>Bacteroidota</taxon>
        <taxon>Chitinophagia</taxon>
        <taxon>Chitinophagales</taxon>
        <taxon>Chitinophagaceae</taxon>
        <taxon>Niastella</taxon>
    </lineage>
</organism>
<comment type="similarity">
    <text evidence="1">Belongs to the sigma-70 factor family. ECF subfamily.</text>
</comment>
<dbReference type="STRING" id="354355.SAMN05660816_06492"/>
<name>A0A1V9EIU7_9BACT</name>
<dbReference type="GO" id="GO:0006352">
    <property type="term" value="P:DNA-templated transcription initiation"/>
    <property type="evidence" value="ECO:0007669"/>
    <property type="project" value="InterPro"/>
</dbReference>
<accession>A0A1V9EIU7</accession>
<proteinExistence type="inferred from homology"/>
<evidence type="ECO:0000313" key="7">
    <source>
        <dbReference type="EMBL" id="OQP45874.1"/>
    </source>
</evidence>
<evidence type="ECO:0000256" key="4">
    <source>
        <dbReference type="ARBA" id="ARBA00023163"/>
    </source>
</evidence>
<evidence type="ECO:0000256" key="1">
    <source>
        <dbReference type="ARBA" id="ARBA00010641"/>
    </source>
</evidence>
<dbReference type="Pfam" id="PF08281">
    <property type="entry name" value="Sigma70_r4_2"/>
    <property type="match status" value="1"/>
</dbReference>
<dbReference type="SUPFAM" id="SSF88946">
    <property type="entry name" value="Sigma2 domain of RNA polymerase sigma factors"/>
    <property type="match status" value="1"/>
</dbReference>
<feature type="domain" description="RNA polymerase sigma-70 region 2" evidence="5">
    <location>
        <begin position="24"/>
        <end position="90"/>
    </location>
</feature>
<sequence>MKQLSDEILLEFSQGKPHAFQAVFDSFRMRIFYFVKNLIDDSLSAEEITSDTFVKLHRIHDRFNTYNNIQAFLFITARNASLDYLRRRERERQNLAELRSHEEQEGMLPLFAESDLEAEVLQFIYSEIEKLPTKTRQVFKLFYIDGLSVSDIANMMQVSVQTVANQKTTALKLLRMKVLDRPALLFLLAYLVAQKQY</sequence>
<evidence type="ECO:0000313" key="8">
    <source>
        <dbReference type="Proteomes" id="UP000192610"/>
    </source>
</evidence>
<dbReference type="InterPro" id="IPR036388">
    <property type="entry name" value="WH-like_DNA-bd_sf"/>
</dbReference>
<dbReference type="EMBL" id="LVXG01000027">
    <property type="protein sequence ID" value="OQP45874.1"/>
    <property type="molecule type" value="Genomic_DNA"/>
</dbReference>